<comment type="similarity">
    <text evidence="8">Belongs to the anion channel-forming bestrophin (TC 1.A.46) family.</text>
</comment>
<keyword evidence="2" id="KW-0813">Transport</keyword>
<comment type="subcellular location">
    <subcellularLocation>
        <location evidence="1">Cell membrane</location>
        <topology evidence="1">Multi-pass membrane protein</topology>
    </subcellularLocation>
</comment>
<dbReference type="Pfam" id="PF25539">
    <property type="entry name" value="Bestrophin_2"/>
    <property type="match status" value="1"/>
</dbReference>
<dbReference type="GO" id="GO:0005886">
    <property type="term" value="C:plasma membrane"/>
    <property type="evidence" value="ECO:0007669"/>
    <property type="project" value="UniProtKB-SubCell"/>
</dbReference>
<keyword evidence="5 9" id="KW-1133">Transmembrane helix</keyword>
<comment type="caution">
    <text evidence="10">The sequence shown here is derived from an EMBL/GenBank/DDBJ whole genome shotgun (WGS) entry which is preliminary data.</text>
</comment>
<name>A0A2S9K1T2_9BURK</name>
<feature type="transmembrane region" description="Helical" evidence="9">
    <location>
        <begin position="20"/>
        <end position="42"/>
    </location>
</feature>
<dbReference type="OrthoDB" id="445589at2"/>
<evidence type="ECO:0000256" key="1">
    <source>
        <dbReference type="ARBA" id="ARBA00004651"/>
    </source>
</evidence>
<evidence type="ECO:0000256" key="3">
    <source>
        <dbReference type="ARBA" id="ARBA00022475"/>
    </source>
</evidence>
<keyword evidence="3" id="KW-1003">Cell membrane</keyword>
<dbReference type="RefSeq" id="WP_105749297.1">
    <property type="nucleotide sequence ID" value="NZ_PVLQ01000070.1"/>
</dbReference>
<organism evidence="10 11">
    <name type="scientific">Malikia granosa</name>
    <dbReference type="NCBI Taxonomy" id="263067"/>
    <lineage>
        <taxon>Bacteria</taxon>
        <taxon>Pseudomonadati</taxon>
        <taxon>Pseudomonadota</taxon>
        <taxon>Betaproteobacteria</taxon>
        <taxon>Burkholderiales</taxon>
        <taxon>Comamonadaceae</taxon>
        <taxon>Malikia</taxon>
    </lineage>
</organism>
<evidence type="ECO:0000256" key="7">
    <source>
        <dbReference type="ARBA" id="ARBA00023136"/>
    </source>
</evidence>
<feature type="transmembrane region" description="Helical" evidence="9">
    <location>
        <begin position="211"/>
        <end position="232"/>
    </location>
</feature>
<dbReference type="PANTHER" id="PTHR33281:SF19">
    <property type="entry name" value="VOLTAGE-DEPENDENT ANION CHANNEL-FORMING PROTEIN YNEE"/>
    <property type="match status" value="1"/>
</dbReference>
<proteinExistence type="inferred from homology"/>
<evidence type="ECO:0008006" key="12">
    <source>
        <dbReference type="Google" id="ProtNLM"/>
    </source>
</evidence>
<evidence type="ECO:0000256" key="5">
    <source>
        <dbReference type="ARBA" id="ARBA00022989"/>
    </source>
</evidence>
<evidence type="ECO:0000256" key="6">
    <source>
        <dbReference type="ARBA" id="ARBA00023065"/>
    </source>
</evidence>
<evidence type="ECO:0000256" key="2">
    <source>
        <dbReference type="ARBA" id="ARBA00022448"/>
    </source>
</evidence>
<evidence type="ECO:0000313" key="10">
    <source>
        <dbReference type="EMBL" id="PRD64410.1"/>
    </source>
</evidence>
<dbReference type="PANTHER" id="PTHR33281">
    <property type="entry name" value="UPF0187 PROTEIN YNEE"/>
    <property type="match status" value="1"/>
</dbReference>
<keyword evidence="6" id="KW-0406">Ion transport</keyword>
<evidence type="ECO:0000256" key="8">
    <source>
        <dbReference type="ARBA" id="ARBA00034708"/>
    </source>
</evidence>
<keyword evidence="4 9" id="KW-0812">Transmembrane</keyword>
<protein>
    <recommendedName>
        <fullName evidence="12">Bestrophin</fullName>
    </recommendedName>
</protein>
<accession>A0A2S9K1T2</accession>
<evidence type="ECO:0000256" key="4">
    <source>
        <dbReference type="ARBA" id="ARBA00022692"/>
    </source>
</evidence>
<feature type="transmembrane region" description="Helical" evidence="9">
    <location>
        <begin position="48"/>
        <end position="70"/>
    </location>
</feature>
<dbReference type="EMBL" id="PVLQ01000070">
    <property type="protein sequence ID" value="PRD64410.1"/>
    <property type="molecule type" value="Genomic_DNA"/>
</dbReference>
<keyword evidence="7 9" id="KW-0472">Membrane</keyword>
<evidence type="ECO:0000313" key="11">
    <source>
        <dbReference type="Proteomes" id="UP000238589"/>
    </source>
</evidence>
<evidence type="ECO:0000256" key="9">
    <source>
        <dbReference type="SAM" id="Phobius"/>
    </source>
</evidence>
<reference evidence="10 11" key="1">
    <citation type="submission" date="2018-03" db="EMBL/GenBank/DDBJ databases">
        <title>Comparative genomics illustrates the genes involved in a hyperalkaliphilic mechanisms of Serpentinomonas isolated from highly-alkaline calcium-rich serpentinized springs.</title>
        <authorList>
            <person name="Suzuki S."/>
            <person name="Ishii S."/>
            <person name="Walworth N."/>
            <person name="Bird L."/>
            <person name="Kuenen J.G."/>
            <person name="Nealson K.H."/>
        </authorList>
    </citation>
    <scope>NUCLEOTIDE SEQUENCE [LARGE SCALE GENOMIC DNA]</scope>
    <source>
        <strain evidence="10 11">P1</strain>
    </source>
</reference>
<dbReference type="GO" id="GO:0005254">
    <property type="term" value="F:chloride channel activity"/>
    <property type="evidence" value="ECO:0007669"/>
    <property type="project" value="InterPro"/>
</dbReference>
<gene>
    <name evidence="10" type="ORF">C6P64_14635</name>
</gene>
<keyword evidence="11" id="KW-1185">Reference proteome</keyword>
<dbReference type="InterPro" id="IPR044669">
    <property type="entry name" value="YneE/VCCN1/2-like"/>
</dbReference>
<dbReference type="AlphaFoldDB" id="A0A2S9K1T2"/>
<sequence>MIVRPRQHWLRLIFVWHGSVLHQILFRLLLNFAMAVVAVLGMSQFQAWGLHLSTAPFSLIGIALAIFLGFRNSVSYDRFWEARKLWGMLLVTARSLLRQAQTLTGRRPDDPAVREFAALLIAFAYQLKHQLRQTAARPDLERLLPPALAQRLGQASYPCVLLLREMGLWLQAQHASGRLSDIRWQAMDANLNELTAYHGGCERLSSTPIPYAYSVLLHRTVYVYCTLLPFSLLDSAGVLTPLISVFISYAFMALDAIASELEEPFGTEPNDLALDAICITIERSLLELDDVDQLPQPHQPTEDHVLT</sequence>
<dbReference type="Proteomes" id="UP000238589">
    <property type="component" value="Unassembled WGS sequence"/>
</dbReference>